<reference evidence="2" key="1">
    <citation type="submission" date="2012-02" db="EMBL/GenBank/DDBJ databases">
        <title>Complete genome sequence of Rickettsia parkeri strain Portsmouth.</title>
        <authorList>
            <person name="Johnson S.L."/>
            <person name="Munk A.C."/>
            <person name="Han S."/>
            <person name="Bruce D.C."/>
            <person name="Dasch G.A."/>
        </authorList>
    </citation>
    <scope>NUCLEOTIDE SEQUENCE [LARGE SCALE GENOMIC DNA]</scope>
    <source>
        <strain evidence="2">CA410</strain>
    </source>
</reference>
<dbReference type="EMBL" id="CP003304">
    <property type="protein sequence ID" value="AFB21028.1"/>
    <property type="molecule type" value="Genomic_DNA"/>
</dbReference>
<keyword evidence="2" id="KW-1185">Reference proteome</keyword>
<sequence length="52" mass="6080">MTYAAIYTKINSFDIKIVITRGQGFKKLIELLSTKSPFVKYRDHNLIGNFWV</sequence>
<accession>A0ABN4AAM3</accession>
<name>A0ABN4AAM3_RICCA</name>
<gene>
    <name evidence="1" type="ORF">RCA_02275</name>
</gene>
<proteinExistence type="predicted"/>
<evidence type="ECO:0000313" key="1">
    <source>
        <dbReference type="EMBL" id="AFB21028.1"/>
    </source>
</evidence>
<protein>
    <submittedName>
        <fullName evidence="1">Uncharacterized protein</fullName>
    </submittedName>
</protein>
<dbReference type="Proteomes" id="UP000007878">
    <property type="component" value="Chromosome"/>
</dbReference>
<evidence type="ECO:0000313" key="2">
    <source>
        <dbReference type="Proteomes" id="UP000007878"/>
    </source>
</evidence>
<organism evidence="1 2">
    <name type="scientific">Rickettsia canadensis str. CA410</name>
    <dbReference type="NCBI Taxonomy" id="1105107"/>
    <lineage>
        <taxon>Bacteria</taxon>
        <taxon>Pseudomonadati</taxon>
        <taxon>Pseudomonadota</taxon>
        <taxon>Alphaproteobacteria</taxon>
        <taxon>Rickettsiales</taxon>
        <taxon>Rickettsiaceae</taxon>
        <taxon>Rickettsieae</taxon>
        <taxon>Rickettsia</taxon>
        <taxon>belli group</taxon>
    </lineage>
</organism>